<evidence type="ECO:0000256" key="2">
    <source>
        <dbReference type="PIRNR" id="PIRNR016661"/>
    </source>
</evidence>
<dbReference type="Pfam" id="PF02632">
    <property type="entry name" value="BioY"/>
    <property type="match status" value="1"/>
</dbReference>
<dbReference type="GO" id="GO:0005886">
    <property type="term" value="C:plasma membrane"/>
    <property type="evidence" value="ECO:0007669"/>
    <property type="project" value="UniProtKB-SubCell"/>
</dbReference>
<keyword evidence="3" id="KW-0812">Transmembrane</keyword>
<keyword evidence="5" id="KW-1185">Reference proteome</keyword>
<evidence type="ECO:0000256" key="1">
    <source>
        <dbReference type="ARBA" id="ARBA00010692"/>
    </source>
</evidence>
<proteinExistence type="inferred from homology"/>
<keyword evidence="3" id="KW-1133">Transmembrane helix</keyword>
<sequence>MTVLSAAQPTLIGRLWPQTAGNSMARAAALILIGSALMAIAAHIQVPFWPVKLSMQSFVAIVIGMAYGARLGGATILAYIVEGALGLPVFQSGAGIAYMAGPTGGYLLGFFLAAVVAGYFAERGALNRLPTALGAILLATVAVYVPGIAWLAVLFGAEKSIAFGLTPFILGDILKIVLALVLVPAIRRVMR</sequence>
<dbReference type="InterPro" id="IPR003784">
    <property type="entry name" value="BioY"/>
</dbReference>
<dbReference type="PANTHER" id="PTHR34295">
    <property type="entry name" value="BIOTIN TRANSPORTER BIOY"/>
    <property type="match status" value="1"/>
</dbReference>
<evidence type="ECO:0000313" key="5">
    <source>
        <dbReference type="Proteomes" id="UP000219167"/>
    </source>
</evidence>
<dbReference type="Gene3D" id="1.10.1760.20">
    <property type="match status" value="1"/>
</dbReference>
<evidence type="ECO:0000256" key="3">
    <source>
        <dbReference type="SAM" id="Phobius"/>
    </source>
</evidence>
<feature type="transmembrane region" description="Helical" evidence="3">
    <location>
        <begin position="24"/>
        <end position="46"/>
    </location>
</feature>
<name>A0A285U6J7_9HYPH</name>
<reference evidence="4 5" key="1">
    <citation type="submission" date="2017-08" db="EMBL/GenBank/DDBJ databases">
        <authorList>
            <person name="de Groot N.N."/>
        </authorList>
    </citation>
    <scope>NUCLEOTIDE SEQUENCE [LARGE SCALE GENOMIC DNA]</scope>
    <source>
        <strain evidence="4 5">JC85</strain>
    </source>
</reference>
<dbReference type="RefSeq" id="WP_039996549.1">
    <property type="nucleotide sequence ID" value="NZ_OBQD01000004.1"/>
</dbReference>
<comment type="similarity">
    <text evidence="1 2">Belongs to the BioY family.</text>
</comment>
<dbReference type="PIRSF" id="PIRSF016661">
    <property type="entry name" value="BioY"/>
    <property type="match status" value="1"/>
</dbReference>
<keyword evidence="2" id="KW-0813">Transport</keyword>
<comment type="subcellular location">
    <subcellularLocation>
        <location evidence="2">Cell membrane</location>
        <topology evidence="2">Multi-pass membrane protein</topology>
    </subcellularLocation>
</comment>
<feature type="transmembrane region" description="Helical" evidence="3">
    <location>
        <begin position="58"/>
        <end position="81"/>
    </location>
</feature>
<dbReference type="AlphaFoldDB" id="A0A285U6J7"/>
<keyword evidence="2 3" id="KW-0472">Membrane</keyword>
<evidence type="ECO:0000313" key="4">
    <source>
        <dbReference type="EMBL" id="SOC37353.1"/>
    </source>
</evidence>
<protein>
    <recommendedName>
        <fullName evidence="2">Biotin transporter</fullName>
    </recommendedName>
</protein>
<dbReference type="GO" id="GO:0015225">
    <property type="term" value="F:biotin transmembrane transporter activity"/>
    <property type="evidence" value="ECO:0007669"/>
    <property type="project" value="UniProtKB-UniRule"/>
</dbReference>
<dbReference type="EMBL" id="OBQD01000004">
    <property type="protein sequence ID" value="SOC37353.1"/>
    <property type="molecule type" value="Genomic_DNA"/>
</dbReference>
<accession>A0A285U6J7</accession>
<dbReference type="PANTHER" id="PTHR34295:SF1">
    <property type="entry name" value="BIOTIN TRANSPORTER BIOY"/>
    <property type="match status" value="1"/>
</dbReference>
<feature type="transmembrane region" description="Helical" evidence="3">
    <location>
        <begin position="161"/>
        <end position="186"/>
    </location>
</feature>
<feature type="transmembrane region" description="Helical" evidence="3">
    <location>
        <begin position="132"/>
        <end position="155"/>
    </location>
</feature>
<gene>
    <name evidence="4" type="ORF">SAMN05892877_104127</name>
</gene>
<dbReference type="OrthoDB" id="9803495at2"/>
<dbReference type="Proteomes" id="UP000219167">
    <property type="component" value="Unassembled WGS sequence"/>
</dbReference>
<organism evidence="4 5">
    <name type="scientific">Rhizobium subbaraonis</name>
    <dbReference type="NCBI Taxonomy" id="908946"/>
    <lineage>
        <taxon>Bacteria</taxon>
        <taxon>Pseudomonadati</taxon>
        <taxon>Pseudomonadota</taxon>
        <taxon>Alphaproteobacteria</taxon>
        <taxon>Hyphomicrobiales</taxon>
        <taxon>Rhizobiaceae</taxon>
        <taxon>Rhizobium/Agrobacterium group</taxon>
        <taxon>Rhizobium</taxon>
    </lineage>
</organism>
<keyword evidence="2" id="KW-1003">Cell membrane</keyword>
<feature type="transmembrane region" description="Helical" evidence="3">
    <location>
        <begin position="96"/>
        <end position="120"/>
    </location>
</feature>